<evidence type="ECO:0000313" key="2">
    <source>
        <dbReference type="Proteomes" id="UP000694680"/>
    </source>
</evidence>
<keyword evidence="2" id="KW-1185">Reference proteome</keyword>
<dbReference type="GO" id="GO:0060271">
    <property type="term" value="P:cilium assembly"/>
    <property type="evidence" value="ECO:0007669"/>
    <property type="project" value="TreeGrafter"/>
</dbReference>
<reference evidence="1" key="2">
    <citation type="submission" date="2025-08" db="UniProtKB">
        <authorList>
            <consortium name="Ensembl"/>
        </authorList>
    </citation>
    <scope>IDENTIFICATION</scope>
</reference>
<protein>
    <submittedName>
        <fullName evidence="1">Uncharacterized protein</fullName>
    </submittedName>
</protein>
<reference evidence="1" key="3">
    <citation type="submission" date="2025-09" db="UniProtKB">
        <authorList>
            <consortium name="Ensembl"/>
        </authorList>
    </citation>
    <scope>IDENTIFICATION</scope>
</reference>
<dbReference type="PANTHER" id="PTHR33487">
    <property type="entry name" value="CILIA- AND FLAGELLA-ASSOCIATED PROTEIN 54"/>
    <property type="match status" value="1"/>
</dbReference>
<dbReference type="InterPro" id="IPR027912">
    <property type="entry name" value="CFAP54"/>
</dbReference>
<dbReference type="PANTHER" id="PTHR33487:SF1">
    <property type="entry name" value="CILIA- AND FLAGELLA-ASSOCIATED PROTEIN 54"/>
    <property type="match status" value="1"/>
</dbReference>
<organism evidence="1 2">
    <name type="scientific">Gouania willdenowi</name>
    <name type="common">Blunt-snouted clingfish</name>
    <name type="synonym">Lepadogaster willdenowi</name>
    <dbReference type="NCBI Taxonomy" id="441366"/>
    <lineage>
        <taxon>Eukaryota</taxon>
        <taxon>Metazoa</taxon>
        <taxon>Chordata</taxon>
        <taxon>Craniata</taxon>
        <taxon>Vertebrata</taxon>
        <taxon>Euteleostomi</taxon>
        <taxon>Actinopterygii</taxon>
        <taxon>Neopterygii</taxon>
        <taxon>Teleostei</taxon>
        <taxon>Neoteleostei</taxon>
        <taxon>Acanthomorphata</taxon>
        <taxon>Ovalentaria</taxon>
        <taxon>Blenniimorphae</taxon>
        <taxon>Blenniiformes</taxon>
        <taxon>Gobiesocoidei</taxon>
        <taxon>Gobiesocidae</taxon>
        <taxon>Gobiesocinae</taxon>
        <taxon>Gouania</taxon>
    </lineage>
</organism>
<dbReference type="Proteomes" id="UP000694680">
    <property type="component" value="Chromosome 14"/>
</dbReference>
<proteinExistence type="predicted"/>
<name>A0A8C5HJL7_GOUWI</name>
<sequence>MDLPASYYGELDQKNPVIVCFKRDIRSFTAFMKQSSSQDNTSYAKGIQMLMEIWRKYNHRLPSSFYWEHMLQVADFLFGLKLYQLALWQGYGHHLLQFSTVMITDITDISHFMASFFPGGFNDDQATMNLKIRSMQGCALCIFEEEKKLHTLSQRGLNKLLLVLNFIRIMMQAFQKHKDLYNYIYDGSAHIYNICRYLMTMKCGAQALEYLLWASISLERSIALIGAKYLPLSVTLYCAVCHCYYDNHGGPQAEEFARRALRKIHEIAKREEQKKEPATKDIQRVFKEASVKLGAMIFKRAVFESRRRRPNSMLRRTLKD</sequence>
<evidence type="ECO:0000313" key="1">
    <source>
        <dbReference type="Ensembl" id="ENSGWIP00000046594.1"/>
    </source>
</evidence>
<dbReference type="Ensembl" id="ENSGWIT00000050427.1">
    <property type="protein sequence ID" value="ENSGWIP00000046594.1"/>
    <property type="gene ID" value="ENSGWIG00000023000.1"/>
</dbReference>
<accession>A0A8C5HJL7</accession>
<dbReference type="Pfam" id="PF14858">
    <property type="entry name" value="CFAP54_N"/>
    <property type="match status" value="1"/>
</dbReference>
<reference evidence="1" key="1">
    <citation type="submission" date="2020-06" db="EMBL/GenBank/DDBJ databases">
        <authorList>
            <consortium name="Wellcome Sanger Institute Data Sharing"/>
        </authorList>
    </citation>
    <scope>NUCLEOTIDE SEQUENCE [LARGE SCALE GENOMIC DNA]</scope>
</reference>
<dbReference type="AlphaFoldDB" id="A0A8C5HJL7"/>